<proteinExistence type="predicted"/>
<comment type="caution">
    <text evidence="2">The sequence shown here is derived from an EMBL/GenBank/DDBJ whole genome shotgun (WGS) entry which is preliminary data.</text>
</comment>
<accession>A0AAN8IK24</accession>
<keyword evidence="1" id="KW-0812">Transmembrane</keyword>
<feature type="transmembrane region" description="Helical" evidence="1">
    <location>
        <begin position="116"/>
        <end position="146"/>
    </location>
</feature>
<feature type="transmembrane region" description="Helical" evidence="1">
    <location>
        <begin position="210"/>
        <end position="229"/>
    </location>
</feature>
<evidence type="ECO:0000313" key="2">
    <source>
        <dbReference type="EMBL" id="KAK5976441.1"/>
    </source>
</evidence>
<dbReference type="GO" id="GO:0050982">
    <property type="term" value="P:detection of mechanical stimulus"/>
    <property type="evidence" value="ECO:0007669"/>
    <property type="project" value="TreeGrafter"/>
</dbReference>
<dbReference type="Proteomes" id="UP001331761">
    <property type="component" value="Unassembled WGS sequence"/>
</dbReference>
<feature type="transmembrane region" description="Helical" evidence="1">
    <location>
        <begin position="283"/>
        <end position="303"/>
    </location>
</feature>
<organism evidence="2 3">
    <name type="scientific">Trichostrongylus colubriformis</name>
    <name type="common">Black scour worm</name>
    <dbReference type="NCBI Taxonomy" id="6319"/>
    <lineage>
        <taxon>Eukaryota</taxon>
        <taxon>Metazoa</taxon>
        <taxon>Ecdysozoa</taxon>
        <taxon>Nematoda</taxon>
        <taxon>Chromadorea</taxon>
        <taxon>Rhabditida</taxon>
        <taxon>Rhabditina</taxon>
        <taxon>Rhabditomorpha</taxon>
        <taxon>Strongyloidea</taxon>
        <taxon>Trichostrongylidae</taxon>
        <taxon>Trichostrongylus</taxon>
    </lineage>
</organism>
<keyword evidence="3" id="KW-1185">Reference proteome</keyword>
<dbReference type="GO" id="GO:0042391">
    <property type="term" value="P:regulation of membrane potential"/>
    <property type="evidence" value="ECO:0007669"/>
    <property type="project" value="TreeGrafter"/>
</dbReference>
<keyword evidence="1" id="KW-1133">Transmembrane helix</keyword>
<dbReference type="PANTHER" id="PTHR13167:SF25">
    <property type="entry name" value="PIEZO-TYPE MECHANOSENSITIVE ION CHANNEL COMPONENT"/>
    <property type="match status" value="1"/>
</dbReference>
<dbReference type="GO" id="GO:0005261">
    <property type="term" value="F:monoatomic cation channel activity"/>
    <property type="evidence" value="ECO:0007669"/>
    <property type="project" value="TreeGrafter"/>
</dbReference>
<protein>
    <submittedName>
        <fullName evidence="2">Uncharacterized protein</fullName>
    </submittedName>
</protein>
<gene>
    <name evidence="2" type="ORF">GCK32_015876</name>
</gene>
<dbReference type="GO" id="GO:0005886">
    <property type="term" value="C:plasma membrane"/>
    <property type="evidence" value="ECO:0007669"/>
    <property type="project" value="TreeGrafter"/>
</dbReference>
<dbReference type="AlphaFoldDB" id="A0AAN8IK24"/>
<keyword evidence="1" id="KW-0472">Membrane</keyword>
<dbReference type="InterPro" id="IPR027272">
    <property type="entry name" value="Piezo"/>
</dbReference>
<evidence type="ECO:0000256" key="1">
    <source>
        <dbReference type="SAM" id="Phobius"/>
    </source>
</evidence>
<name>A0AAN8IK24_TRICO</name>
<dbReference type="EMBL" id="WIXE01011875">
    <property type="protein sequence ID" value="KAK5976441.1"/>
    <property type="molecule type" value="Genomic_DNA"/>
</dbReference>
<sequence length="322" mass="36354">MYAEFCQILAYYINQLVKSAQERRKRSQAEKLLLNVRKVPIPLAMRSGISSADSGFDDFHYIDHDMTTPIITARPFEAYGRRKKPWEATVSAKVVRLINECVEFLWRLTEVHITKIVFIVVAVFIAKNVCALYVPLAVLLSLALLLPSALSGMFSIVMCSYLCIVGAINMIYQLSHFPDLTFLDNGAKCNASKHFPVWVGIEKQSNTWQLLGGLVVAIIALALQSVVVYRNRHQRRVQGLPEASTGRVFPSFQINDLDRSLLDLLKFVVDFGFYKFGFEVGSLVQLIGPMTFFGLLVTFRFSLFSKPFHSISNGYDSIFSNN</sequence>
<feature type="transmembrane region" description="Helical" evidence="1">
    <location>
        <begin position="152"/>
        <end position="172"/>
    </location>
</feature>
<dbReference type="PANTHER" id="PTHR13167">
    <property type="entry name" value="PIEZO-TYPE MECHANOSENSITIVE ION CHANNEL COMPONENT"/>
    <property type="match status" value="1"/>
</dbReference>
<reference evidence="2 3" key="1">
    <citation type="submission" date="2019-10" db="EMBL/GenBank/DDBJ databases">
        <title>Assembly and Annotation for the nematode Trichostrongylus colubriformis.</title>
        <authorList>
            <person name="Martin J."/>
        </authorList>
    </citation>
    <scope>NUCLEOTIDE SEQUENCE [LARGE SCALE GENOMIC DNA]</scope>
    <source>
        <strain evidence="2">G859</strain>
        <tissue evidence="2">Whole worm</tissue>
    </source>
</reference>
<dbReference type="GO" id="GO:0071260">
    <property type="term" value="P:cellular response to mechanical stimulus"/>
    <property type="evidence" value="ECO:0007669"/>
    <property type="project" value="TreeGrafter"/>
</dbReference>
<evidence type="ECO:0000313" key="3">
    <source>
        <dbReference type="Proteomes" id="UP001331761"/>
    </source>
</evidence>
<dbReference type="GO" id="GO:0008381">
    <property type="term" value="F:mechanosensitive monoatomic ion channel activity"/>
    <property type="evidence" value="ECO:0007669"/>
    <property type="project" value="InterPro"/>
</dbReference>